<dbReference type="KEGG" id="lst:LSS_21630"/>
<reference evidence="1 2" key="1">
    <citation type="journal article" date="2012" name="Gene">
        <title>Sequence of Leptospira santarosai serovar Shermani genome and prediction of virulence-associated genes.</title>
        <authorList>
            <person name="Chou L.F."/>
            <person name="Chen Y.T."/>
            <person name="Lu C.W."/>
            <person name="Ko Y.C."/>
            <person name="Tang C.Y."/>
            <person name="Pan M.J."/>
            <person name="Tian Y.C."/>
            <person name="Chiu C.H."/>
            <person name="Hung C.C."/>
            <person name="Yang C.W."/>
        </authorList>
    </citation>
    <scope>NUCLEOTIDE SEQUENCE [LARGE SCALE GENOMIC DNA]</scope>
    <source>
        <strain evidence="1">LT 821</strain>
    </source>
</reference>
<sequence length="33" mass="4128">MCGRKRRTTFNYKKTSTKRIFHSIPKWKFHTEI</sequence>
<evidence type="ECO:0000313" key="2">
    <source>
        <dbReference type="Proteomes" id="UP000035800"/>
    </source>
</evidence>
<protein>
    <submittedName>
        <fullName evidence="1">Uncharacterized protein</fullName>
    </submittedName>
</protein>
<dbReference type="Proteomes" id="UP000035800">
    <property type="component" value="Chromosome I"/>
</dbReference>
<reference evidence="1 2" key="2">
    <citation type="journal article" date="2014" name="Emerg. Microbes Infect.">
        <title>Potential impact on kidney infection: a whole-genome analysis of Leptospira santarosai serovar Shermani.</title>
        <authorList>
            <person name="Chou L.F."/>
            <person name="Chen T.W."/>
            <person name="Ko Y.C."/>
            <person name="Pan M.J."/>
            <person name="Tian Y.C."/>
            <person name="Chiu C.H."/>
            <person name="Tang P."/>
            <person name="Hung C.C."/>
            <person name="Yang C.W."/>
        </authorList>
    </citation>
    <scope>NUCLEOTIDE SEQUENCE</scope>
    <source>
        <strain evidence="1 2">LT 821</strain>
    </source>
</reference>
<accession>A0A097ESI5</accession>
<dbReference type="AlphaFoldDB" id="A0A097ESI5"/>
<evidence type="ECO:0000313" key="1">
    <source>
        <dbReference type="EMBL" id="AIT10898.1"/>
    </source>
</evidence>
<organism evidence="1 2">
    <name type="scientific">Leptospira santarosai serovar Shermani str. LT 821</name>
    <dbReference type="NCBI Taxonomy" id="758847"/>
    <lineage>
        <taxon>Bacteria</taxon>
        <taxon>Pseudomonadati</taxon>
        <taxon>Spirochaetota</taxon>
        <taxon>Spirochaetia</taxon>
        <taxon>Leptospirales</taxon>
        <taxon>Leptospiraceae</taxon>
        <taxon>Leptospira</taxon>
    </lineage>
</organism>
<dbReference type="EMBL" id="CP006694">
    <property type="protein sequence ID" value="AIT10898.1"/>
    <property type="molecule type" value="Genomic_DNA"/>
</dbReference>
<gene>
    <name evidence="1" type="ORF">LSS_21630</name>
</gene>
<name>A0A097ESI5_9LEPT</name>
<dbReference type="STRING" id="758847.LSS_21630"/>
<proteinExistence type="predicted"/>